<dbReference type="GO" id="GO:0005886">
    <property type="term" value="C:plasma membrane"/>
    <property type="evidence" value="ECO:0007669"/>
    <property type="project" value="TreeGrafter"/>
</dbReference>
<evidence type="ECO:0000313" key="3">
    <source>
        <dbReference type="Proteomes" id="UP000001824"/>
    </source>
</evidence>
<organism evidence="2 3">
    <name type="scientific">Clostridium perfringens (strain SM101 / Type A)</name>
    <dbReference type="NCBI Taxonomy" id="289380"/>
    <lineage>
        <taxon>Bacteria</taxon>
        <taxon>Bacillati</taxon>
        <taxon>Bacillota</taxon>
        <taxon>Clostridia</taxon>
        <taxon>Eubacteriales</taxon>
        <taxon>Clostridiaceae</taxon>
        <taxon>Clostridium</taxon>
    </lineage>
</organism>
<feature type="transmembrane region" description="Helical" evidence="1">
    <location>
        <begin position="256"/>
        <end position="276"/>
    </location>
</feature>
<dbReference type="PANTHER" id="PTHR32502">
    <property type="entry name" value="N-ACETYLGALACTOSAMINE PERMEASE II COMPONENT-RELATED"/>
    <property type="match status" value="1"/>
</dbReference>
<dbReference type="KEGG" id="cpr:CPR_0399"/>
<dbReference type="Proteomes" id="UP000001824">
    <property type="component" value="Chromosome"/>
</dbReference>
<keyword evidence="1" id="KW-1133">Transmembrane helix</keyword>
<dbReference type="PROSITE" id="PS51108">
    <property type="entry name" value="PTS_EIID"/>
    <property type="match status" value="1"/>
</dbReference>
<sequence length="277" mass="30537">MMRRLYLKVESRVLTKSDYIKTSLRAFFLQNGFNYGNYQGLGYANILYPALKKIYRNNEEGFKKALGENVEFFNSNPHFLPFITSLHLVMLDSGRSSEEARTIKLALMGPLAGIGDSLSQFCLAPLFSTIAASLAQDGLIAGPILFFVAMNAILLTIKLLTGIYGYKLGTSIIDVLSEKMAQISAVASMIGVTVISGLAVSFTKIQIAYKYTAQMPDGAEKVVSIQEMLDKIAPALLPALYTILIFYLIKKRKWTTYHLVILTIVLGILGSVLKILA</sequence>
<name>Q0SVX2_CLOPS</name>
<dbReference type="AlphaFoldDB" id="Q0SVX2"/>
<feature type="transmembrane region" description="Helical" evidence="1">
    <location>
        <begin position="232"/>
        <end position="249"/>
    </location>
</feature>
<dbReference type="InterPro" id="IPR050303">
    <property type="entry name" value="GatZ_KbaZ_carbometab"/>
</dbReference>
<protein>
    <submittedName>
        <fullName evidence="2">PTS system, mannose/fructose/sorbose family, IID component</fullName>
    </submittedName>
</protein>
<proteinExistence type="predicted"/>
<evidence type="ECO:0000313" key="2">
    <source>
        <dbReference type="EMBL" id="ABG86727.1"/>
    </source>
</evidence>
<dbReference type="Pfam" id="PF03613">
    <property type="entry name" value="EIID-AGA"/>
    <property type="match status" value="1"/>
</dbReference>
<evidence type="ECO:0000256" key="1">
    <source>
        <dbReference type="SAM" id="Phobius"/>
    </source>
</evidence>
<dbReference type="InterPro" id="IPR004704">
    <property type="entry name" value="PTS_IID_man"/>
</dbReference>
<keyword evidence="1" id="KW-0812">Transmembrane</keyword>
<dbReference type="GO" id="GO:0009401">
    <property type="term" value="P:phosphoenolpyruvate-dependent sugar phosphotransferase system"/>
    <property type="evidence" value="ECO:0007669"/>
    <property type="project" value="InterPro"/>
</dbReference>
<accession>Q0SVX2</accession>
<gene>
    <name evidence="2" type="ordered locus">CPR_0399</name>
</gene>
<dbReference type="EMBL" id="CP000312">
    <property type="protein sequence ID" value="ABG86727.1"/>
    <property type="molecule type" value="Genomic_DNA"/>
</dbReference>
<reference evidence="2 3" key="1">
    <citation type="journal article" date="2006" name="Genome Res.">
        <title>Skewed genomic variability in strains of the toxigenic bacterial pathogen, Clostridium perfringens.</title>
        <authorList>
            <person name="Myers G.S."/>
            <person name="Rasko D.A."/>
            <person name="Cheung J.K."/>
            <person name="Ravel J."/>
            <person name="Seshadri R."/>
            <person name="Deboy R.T."/>
            <person name="Ren Q."/>
            <person name="Varga J."/>
            <person name="Awad M.M."/>
            <person name="Brinkac L.M."/>
            <person name="Daugherty S.C."/>
            <person name="Haft D.H."/>
            <person name="Dodson R.J."/>
            <person name="Madupu R."/>
            <person name="Nelson W.C."/>
            <person name="Rosovitz M.J."/>
            <person name="Sullivan S.A."/>
            <person name="Khouri H."/>
            <person name="Dimitrov G.I."/>
            <person name="Watkins K.L."/>
            <person name="Mulligan S."/>
            <person name="Benton J."/>
            <person name="Radune D."/>
            <person name="Fisher D.J."/>
            <person name="Atkins H.S."/>
            <person name="Hiscox T."/>
            <person name="Jost B.H."/>
            <person name="Billington S.J."/>
            <person name="Songer J.G."/>
            <person name="McClane B.A."/>
            <person name="Titball R.W."/>
            <person name="Rood J.I."/>
            <person name="Melville S.B."/>
            <person name="Paulsen I.T."/>
        </authorList>
    </citation>
    <scope>NUCLEOTIDE SEQUENCE [LARGE SCALE GENOMIC DNA]</scope>
    <source>
        <strain evidence="3">SM101 / Type A</strain>
    </source>
</reference>
<dbReference type="PANTHER" id="PTHR32502:SF23">
    <property type="entry name" value="TRANSPORT PROTEIN, PTS SYSTEM"/>
    <property type="match status" value="1"/>
</dbReference>
<feature type="transmembrane region" description="Helical" evidence="1">
    <location>
        <begin position="181"/>
        <end position="202"/>
    </location>
</feature>
<dbReference type="BioCyc" id="CPER289380:GI76-418-MONOMER"/>
<keyword evidence="1" id="KW-0472">Membrane</keyword>
<feature type="transmembrane region" description="Helical" evidence="1">
    <location>
        <begin position="139"/>
        <end position="160"/>
    </location>
</feature>